<organism evidence="3">
    <name type="scientific">Nothobranchius kadleci</name>
    <name type="common">African annual killifish</name>
    <dbReference type="NCBI Taxonomy" id="1051664"/>
    <lineage>
        <taxon>Eukaryota</taxon>
        <taxon>Metazoa</taxon>
        <taxon>Chordata</taxon>
        <taxon>Craniata</taxon>
        <taxon>Vertebrata</taxon>
        <taxon>Euteleostomi</taxon>
        <taxon>Actinopterygii</taxon>
        <taxon>Neopterygii</taxon>
        <taxon>Teleostei</taxon>
        <taxon>Neoteleostei</taxon>
        <taxon>Acanthomorphata</taxon>
        <taxon>Ovalentaria</taxon>
        <taxon>Atherinomorphae</taxon>
        <taxon>Cyprinodontiformes</taxon>
        <taxon>Nothobranchiidae</taxon>
        <taxon>Nothobranchius</taxon>
    </lineage>
</organism>
<feature type="domain" description="Reverse transcriptase" evidence="2">
    <location>
        <begin position="423"/>
        <end position="771"/>
    </location>
</feature>
<evidence type="ECO:0000313" key="3">
    <source>
        <dbReference type="EMBL" id="SBP72225.1"/>
    </source>
</evidence>
<dbReference type="InterPro" id="IPR000477">
    <property type="entry name" value="RT_dom"/>
</dbReference>
<dbReference type="PROSITE" id="PS50878">
    <property type="entry name" value="RT_POL"/>
    <property type="match status" value="1"/>
</dbReference>
<feature type="coiled-coil region" evidence="1">
    <location>
        <begin position="31"/>
        <end position="174"/>
    </location>
</feature>
<name>A0A1A8C0I4_NOTKA</name>
<sequence>DQLFHFQQHTYKLQTTNQKLESTNQQILKTVAEQSTEMEELHCQLRQAKAQLRTATAKVDEMTKVLHSVQDQIRRREEDVAEAQGREDAADRRLQQLQTTLGQLETRLKAASHEAEVVRREQAVWERKVGELQARCTTLEEEKYEALSKVRQSVQVAEEAVLQKEQALMREKQKTEELLKTNETIKLLIQEATVRTRREVDSVRKQCNVQIQRITEELSALQLECADKKSQIERSLRERKAVEEELEKVYKEGRAEPEFERIDALLQRCLNAERLKDDLSLTLQSTQNKMKTMEMEYSEELSRCQEEVRQLRRALAAARDDCVGVSDERLQLQQENVQLRKEMDELRKATMLIQKKAKQTVSLMEQEYSLKEQELDARLSELEESSRSSSADLTRLLAAQQKSTQRWKDEAKNLLQTFETKTAGLKAELKRHKQRSQELEMQLKADHNTINEYERRLAEHQEKTKSLQRRLMQAEQKAASQQLTSLSQRWKTAAAKPEDKTINRLTYHRLYPGDTIPCIYGLPKIHKEGIPLRPIVSSINSVTYNIAKHLATILASLVGNTPHHIKNFTDFTDKVQKLTLDPDETMVSFDVVSLFTCIPTTEAVETVRKRLQEDSTLEDRTNFTPDQICTLLDLCLTTTYFKYYEGFYRQKHGCAMGSPVSPIVANLYMEEVERKALVSFKGRAPSHWYRYVDDTWVKIKTQEVESFTTRINAVDKNIKFTRENIKDNCLPFLDCAVHLEENGNLNIEVYRKPTDQYLLFDSHHPLEHKLG</sequence>
<feature type="non-terminal residue" evidence="3">
    <location>
        <position position="771"/>
    </location>
</feature>
<dbReference type="Gene3D" id="1.20.5.340">
    <property type="match status" value="1"/>
</dbReference>
<dbReference type="InterPro" id="IPR038911">
    <property type="entry name" value="SCLT1"/>
</dbReference>
<dbReference type="CDD" id="cd00304">
    <property type="entry name" value="RT_like"/>
    <property type="match status" value="1"/>
</dbReference>
<dbReference type="GO" id="GO:0005814">
    <property type="term" value="C:centriole"/>
    <property type="evidence" value="ECO:0007669"/>
    <property type="project" value="TreeGrafter"/>
</dbReference>
<keyword evidence="3" id="KW-0406">Ion transport</keyword>
<gene>
    <name evidence="3" type="primary">SCLT1</name>
</gene>
<dbReference type="GO" id="GO:0060271">
    <property type="term" value="P:cilium assembly"/>
    <property type="evidence" value="ECO:0007669"/>
    <property type="project" value="TreeGrafter"/>
</dbReference>
<accession>A0A1A8C0I4</accession>
<feature type="coiled-coil region" evidence="1">
    <location>
        <begin position="204"/>
        <end position="252"/>
    </location>
</feature>
<protein>
    <submittedName>
        <fullName evidence="3">Sodium channel and clathrin linker 1</fullName>
    </submittedName>
</protein>
<keyword evidence="3" id="KW-0813">Transport</keyword>
<feature type="non-terminal residue" evidence="3">
    <location>
        <position position="1"/>
    </location>
</feature>
<evidence type="ECO:0000259" key="2">
    <source>
        <dbReference type="PROSITE" id="PS50878"/>
    </source>
</evidence>
<feature type="coiled-coil region" evidence="1">
    <location>
        <begin position="276"/>
        <end position="484"/>
    </location>
</feature>
<evidence type="ECO:0000256" key="1">
    <source>
        <dbReference type="SAM" id="Coils"/>
    </source>
</evidence>
<dbReference type="PANTHER" id="PTHR35970:SF1">
    <property type="entry name" value="SODIUM CHANNEL AND CLATHRIN LINKER 1"/>
    <property type="match status" value="1"/>
</dbReference>
<dbReference type="PANTHER" id="PTHR35970">
    <property type="entry name" value="SODIUM CHANNEL AND CLATHRIN LINKER 1"/>
    <property type="match status" value="1"/>
</dbReference>
<keyword evidence="3" id="KW-0407">Ion channel</keyword>
<dbReference type="GO" id="GO:0045162">
    <property type="term" value="P:clustering of voltage-gated sodium channels"/>
    <property type="evidence" value="ECO:0007669"/>
    <property type="project" value="InterPro"/>
</dbReference>
<keyword evidence="1" id="KW-0175">Coiled coil</keyword>
<reference evidence="3" key="1">
    <citation type="submission" date="2016-05" db="EMBL/GenBank/DDBJ databases">
        <authorList>
            <person name="Lavstsen T."/>
            <person name="Jespersen J.S."/>
        </authorList>
    </citation>
    <scope>NUCLEOTIDE SEQUENCE</scope>
    <source>
        <tissue evidence="3">Brain</tissue>
    </source>
</reference>
<dbReference type="AlphaFoldDB" id="A0A1A8C0I4"/>
<proteinExistence type="predicted"/>
<dbReference type="Pfam" id="PF00078">
    <property type="entry name" value="RVT_1"/>
    <property type="match status" value="1"/>
</dbReference>
<dbReference type="EMBL" id="HADZ01008284">
    <property type="protein sequence ID" value="SBP72225.1"/>
    <property type="molecule type" value="Transcribed_RNA"/>
</dbReference>
<reference evidence="3" key="2">
    <citation type="submission" date="2016-06" db="EMBL/GenBank/DDBJ databases">
        <title>The genome of a short-lived fish provides insights into sex chromosome evolution and the genetic control of aging.</title>
        <authorList>
            <person name="Reichwald K."/>
            <person name="Felder M."/>
            <person name="Petzold A."/>
            <person name="Koch P."/>
            <person name="Groth M."/>
            <person name="Platzer M."/>
        </authorList>
    </citation>
    <scope>NUCLEOTIDE SEQUENCE</scope>
    <source>
        <tissue evidence="3">Brain</tissue>
    </source>
</reference>
<dbReference type="GO" id="GO:0034220">
    <property type="term" value="P:monoatomic ion transmembrane transport"/>
    <property type="evidence" value="ECO:0007669"/>
    <property type="project" value="UniProtKB-KW"/>
</dbReference>